<dbReference type="SMART" id="SM00260">
    <property type="entry name" value="CheW"/>
    <property type="match status" value="1"/>
</dbReference>
<dbReference type="PANTHER" id="PTHR22617">
    <property type="entry name" value="CHEMOTAXIS SENSOR HISTIDINE KINASE-RELATED"/>
    <property type="match status" value="1"/>
</dbReference>
<dbReference type="SUPFAM" id="SSF50341">
    <property type="entry name" value="CheW-like"/>
    <property type="match status" value="1"/>
</dbReference>
<reference evidence="3" key="2">
    <citation type="submission" date="2021-04" db="EMBL/GenBank/DDBJ databases">
        <authorList>
            <person name="Gilroy R."/>
        </authorList>
    </citation>
    <scope>NUCLEOTIDE SEQUENCE</scope>
    <source>
        <strain evidence="3">5032</strain>
    </source>
</reference>
<organism evidence="3 4">
    <name type="scientific">Candidatus Desulfovibrio intestinavium</name>
    <dbReference type="NCBI Taxonomy" id="2838534"/>
    <lineage>
        <taxon>Bacteria</taxon>
        <taxon>Pseudomonadati</taxon>
        <taxon>Thermodesulfobacteriota</taxon>
        <taxon>Desulfovibrionia</taxon>
        <taxon>Desulfovibrionales</taxon>
        <taxon>Desulfovibrionaceae</taxon>
        <taxon>Desulfovibrio</taxon>
    </lineage>
</organism>
<dbReference type="PANTHER" id="PTHR22617:SF23">
    <property type="entry name" value="CHEMOTAXIS PROTEIN CHEW"/>
    <property type="match status" value="1"/>
</dbReference>
<evidence type="ECO:0000313" key="3">
    <source>
        <dbReference type="EMBL" id="HJA79180.1"/>
    </source>
</evidence>
<dbReference type="Pfam" id="PF01584">
    <property type="entry name" value="CheW"/>
    <property type="match status" value="1"/>
</dbReference>
<dbReference type="GO" id="GO:0006935">
    <property type="term" value="P:chemotaxis"/>
    <property type="evidence" value="ECO:0007669"/>
    <property type="project" value="InterPro"/>
</dbReference>
<dbReference type="InterPro" id="IPR036061">
    <property type="entry name" value="CheW-like_dom_sf"/>
</dbReference>
<dbReference type="Proteomes" id="UP000823821">
    <property type="component" value="Unassembled WGS sequence"/>
</dbReference>
<evidence type="ECO:0000256" key="1">
    <source>
        <dbReference type="SAM" id="MobiDB-lite"/>
    </source>
</evidence>
<reference evidence="3" key="1">
    <citation type="journal article" date="2021" name="PeerJ">
        <title>Extensive microbial diversity within the chicken gut microbiome revealed by metagenomics and culture.</title>
        <authorList>
            <person name="Gilroy R."/>
            <person name="Ravi A."/>
            <person name="Getino M."/>
            <person name="Pursley I."/>
            <person name="Horton D.L."/>
            <person name="Alikhan N.F."/>
            <person name="Baker D."/>
            <person name="Gharbi K."/>
            <person name="Hall N."/>
            <person name="Watson M."/>
            <person name="Adriaenssens E.M."/>
            <person name="Foster-Nyarko E."/>
            <person name="Jarju S."/>
            <person name="Secka A."/>
            <person name="Antonio M."/>
            <person name="Oren A."/>
            <person name="Chaudhuri R.R."/>
            <person name="La Ragione R."/>
            <person name="Hildebrand F."/>
            <person name="Pallen M.J."/>
        </authorList>
    </citation>
    <scope>NUCLEOTIDE SEQUENCE</scope>
    <source>
        <strain evidence="3">5032</strain>
    </source>
</reference>
<feature type="region of interest" description="Disordered" evidence="1">
    <location>
        <begin position="73"/>
        <end position="93"/>
    </location>
</feature>
<dbReference type="GO" id="GO:0007165">
    <property type="term" value="P:signal transduction"/>
    <property type="evidence" value="ECO:0007669"/>
    <property type="project" value="InterPro"/>
</dbReference>
<evidence type="ECO:0000313" key="4">
    <source>
        <dbReference type="Proteomes" id="UP000823821"/>
    </source>
</evidence>
<dbReference type="InterPro" id="IPR002545">
    <property type="entry name" value="CheW-lke_dom"/>
</dbReference>
<accession>A0A9D2HNB1</accession>
<dbReference type="GO" id="GO:0005829">
    <property type="term" value="C:cytosol"/>
    <property type="evidence" value="ECO:0007669"/>
    <property type="project" value="TreeGrafter"/>
</dbReference>
<dbReference type="AlphaFoldDB" id="A0A9D2HNB1"/>
<evidence type="ECO:0000259" key="2">
    <source>
        <dbReference type="PROSITE" id="PS50851"/>
    </source>
</evidence>
<comment type="caution">
    <text evidence="3">The sequence shown here is derived from an EMBL/GenBank/DDBJ whole genome shotgun (WGS) entry which is preliminary data.</text>
</comment>
<dbReference type="EMBL" id="DWZD01000040">
    <property type="protein sequence ID" value="HJA79180.1"/>
    <property type="molecule type" value="Genomic_DNA"/>
</dbReference>
<feature type="compositionally biased region" description="Low complexity" evidence="1">
    <location>
        <begin position="78"/>
        <end position="93"/>
    </location>
</feature>
<sequence length="254" mass="27236">MVKTPAEYFADLDLRLSGKEAAIAPLSRAEQSFVEKYLGPEALAGIPVIASPESLFQGGAVVPAPAAPVAARPEEEAAPVAGAPAPSASAADETAGREEVVADMRQQLLEASEIQLVAVRVGDARFLLPIMTISEVLRHMPLALLPRAPQHVAGVINLRGRLTPLVHLCMLVNNDAAPCYGPNNLVVVCPCEDMQIGLIIDKVENIYTVRQQALNWNPETHFGEAAECLYALARIEEHLFGILAPERVGQILCR</sequence>
<dbReference type="Gene3D" id="2.40.50.180">
    <property type="entry name" value="CheA-289, Domain 4"/>
    <property type="match status" value="1"/>
</dbReference>
<dbReference type="PROSITE" id="PS50851">
    <property type="entry name" value="CHEW"/>
    <property type="match status" value="1"/>
</dbReference>
<name>A0A9D2HNB1_9BACT</name>
<dbReference type="Gene3D" id="2.30.30.40">
    <property type="entry name" value="SH3 Domains"/>
    <property type="match status" value="1"/>
</dbReference>
<gene>
    <name evidence="3" type="ORF">H9784_06395</name>
</gene>
<proteinExistence type="predicted"/>
<protein>
    <submittedName>
        <fullName evidence="3">Chemotaxis protein CheW</fullName>
    </submittedName>
</protein>
<dbReference type="InterPro" id="IPR039315">
    <property type="entry name" value="CheW"/>
</dbReference>
<feature type="domain" description="CheW-like" evidence="2">
    <location>
        <begin position="113"/>
        <end position="254"/>
    </location>
</feature>